<dbReference type="OrthoDB" id="4113859at2759"/>
<evidence type="ECO:0000313" key="2">
    <source>
        <dbReference type="EMBL" id="OAP60138.1"/>
    </source>
</evidence>
<dbReference type="EMBL" id="LVYI01000004">
    <property type="protein sequence ID" value="OAP60138.1"/>
    <property type="molecule type" value="Genomic_DNA"/>
</dbReference>
<keyword evidence="1" id="KW-0732">Signal</keyword>
<sequence>MTVTIKNIILFLAALAVSVLVNANLAAALPPPAPDLSIANAVRLLAPRNLTQQGSCPSTQPETQAGCSTCTECCIFEFNDAGCGQHSVEEIGINDFDCHPLWIDMNNVWISECTGVFAECMLWKNSDCTGEDSWSIDNTQDVCHHTQYWIGAIQCYQSDEKKQLAIDASRARDRA</sequence>
<dbReference type="RefSeq" id="XP_018693505.1">
    <property type="nucleotide sequence ID" value="XM_018836652.1"/>
</dbReference>
<keyword evidence="3" id="KW-1185">Reference proteome</keyword>
<comment type="caution">
    <text evidence="2">The sequence shown here is derived from an EMBL/GenBank/DDBJ whole genome shotgun (WGS) entry which is preliminary data.</text>
</comment>
<accession>A0A178ZK11</accession>
<evidence type="ECO:0000256" key="1">
    <source>
        <dbReference type="SAM" id="SignalP"/>
    </source>
</evidence>
<proteinExistence type="predicted"/>
<evidence type="ECO:0000313" key="3">
    <source>
        <dbReference type="Proteomes" id="UP000078343"/>
    </source>
</evidence>
<name>A0A178ZK11_9EURO</name>
<feature type="chain" id="PRO_5008098576" evidence="1">
    <location>
        <begin position="29"/>
        <end position="175"/>
    </location>
</feature>
<organism evidence="2 3">
    <name type="scientific">Fonsecaea erecta</name>
    <dbReference type="NCBI Taxonomy" id="1367422"/>
    <lineage>
        <taxon>Eukaryota</taxon>
        <taxon>Fungi</taxon>
        <taxon>Dikarya</taxon>
        <taxon>Ascomycota</taxon>
        <taxon>Pezizomycotina</taxon>
        <taxon>Eurotiomycetes</taxon>
        <taxon>Chaetothyriomycetidae</taxon>
        <taxon>Chaetothyriales</taxon>
        <taxon>Herpotrichiellaceae</taxon>
        <taxon>Fonsecaea</taxon>
    </lineage>
</organism>
<dbReference type="GeneID" id="30009308"/>
<gene>
    <name evidence="2" type="ORF">AYL99_05140</name>
</gene>
<reference evidence="2 3" key="1">
    <citation type="submission" date="2016-04" db="EMBL/GenBank/DDBJ databases">
        <title>Draft genome of Fonsecaea erecta CBS 125763.</title>
        <authorList>
            <person name="Weiss V.A."/>
            <person name="Vicente V.A."/>
            <person name="Raittz R.T."/>
            <person name="Moreno L.F."/>
            <person name="De Souza E.M."/>
            <person name="Pedrosa F.O."/>
            <person name="Steffens M.B."/>
            <person name="Faoro H."/>
            <person name="Tadra-Sfeir M.Z."/>
            <person name="Najafzadeh M.J."/>
            <person name="Felipe M.S."/>
            <person name="Teixeira M."/>
            <person name="Sun J."/>
            <person name="Xi L."/>
            <person name="Gomes R."/>
            <person name="De Azevedo C.M."/>
            <person name="Salgado C.G."/>
            <person name="Da Silva M.B."/>
            <person name="Nascimento M.F."/>
            <person name="Queiroz-Telles F."/>
            <person name="Attili D.S."/>
            <person name="Gorbushina A."/>
        </authorList>
    </citation>
    <scope>NUCLEOTIDE SEQUENCE [LARGE SCALE GENOMIC DNA]</scope>
    <source>
        <strain evidence="2 3">CBS 125763</strain>
    </source>
</reference>
<dbReference type="Proteomes" id="UP000078343">
    <property type="component" value="Unassembled WGS sequence"/>
</dbReference>
<protein>
    <submittedName>
        <fullName evidence="2">Uncharacterized protein</fullName>
    </submittedName>
</protein>
<feature type="signal peptide" evidence="1">
    <location>
        <begin position="1"/>
        <end position="28"/>
    </location>
</feature>
<dbReference type="AlphaFoldDB" id="A0A178ZK11"/>